<evidence type="ECO:0000256" key="1">
    <source>
        <dbReference type="ARBA" id="ARBA00023015"/>
    </source>
</evidence>
<keyword evidence="3" id="KW-0804">Transcription</keyword>
<dbReference type="Gene3D" id="2.60.120.280">
    <property type="entry name" value="Regulatory protein AraC"/>
    <property type="match status" value="1"/>
</dbReference>
<dbReference type="SUPFAM" id="SSF51215">
    <property type="entry name" value="Regulatory protein AraC"/>
    <property type="match status" value="1"/>
</dbReference>
<dbReference type="Pfam" id="PF12833">
    <property type="entry name" value="HTH_18"/>
    <property type="match status" value="1"/>
</dbReference>
<keyword evidence="1" id="KW-0805">Transcription regulation</keyword>
<dbReference type="PROSITE" id="PS01124">
    <property type="entry name" value="HTH_ARAC_FAMILY_2"/>
    <property type="match status" value="1"/>
</dbReference>
<keyword evidence="6" id="KW-1185">Reference proteome</keyword>
<protein>
    <submittedName>
        <fullName evidence="5">AraC family transcriptional regulator</fullName>
    </submittedName>
</protein>
<name>A0A4Y3HZ21_9VIBR</name>
<dbReference type="InterPro" id="IPR037923">
    <property type="entry name" value="HTH-like"/>
</dbReference>
<dbReference type="PANTHER" id="PTHR43280:SF2">
    <property type="entry name" value="HTH-TYPE TRANSCRIPTIONAL REGULATOR EXSA"/>
    <property type="match status" value="1"/>
</dbReference>
<organism evidence="5 6">
    <name type="scientific">Vibrio inusitatus NBRC 102082</name>
    <dbReference type="NCBI Taxonomy" id="1219070"/>
    <lineage>
        <taxon>Bacteria</taxon>
        <taxon>Pseudomonadati</taxon>
        <taxon>Pseudomonadota</taxon>
        <taxon>Gammaproteobacteria</taxon>
        <taxon>Vibrionales</taxon>
        <taxon>Vibrionaceae</taxon>
        <taxon>Vibrio</taxon>
    </lineage>
</organism>
<dbReference type="InterPro" id="IPR009057">
    <property type="entry name" value="Homeodomain-like_sf"/>
</dbReference>
<evidence type="ECO:0000313" key="6">
    <source>
        <dbReference type="Proteomes" id="UP000318717"/>
    </source>
</evidence>
<dbReference type="Gene3D" id="1.10.10.60">
    <property type="entry name" value="Homeodomain-like"/>
    <property type="match status" value="1"/>
</dbReference>
<evidence type="ECO:0000259" key="4">
    <source>
        <dbReference type="PROSITE" id="PS01124"/>
    </source>
</evidence>
<dbReference type="Proteomes" id="UP000318717">
    <property type="component" value="Unassembled WGS sequence"/>
</dbReference>
<dbReference type="SMART" id="SM00342">
    <property type="entry name" value="HTH_ARAC"/>
    <property type="match status" value="1"/>
</dbReference>
<dbReference type="GO" id="GO:0043565">
    <property type="term" value="F:sequence-specific DNA binding"/>
    <property type="evidence" value="ECO:0007669"/>
    <property type="project" value="InterPro"/>
</dbReference>
<comment type="caution">
    <text evidence="5">The sequence shown here is derived from an EMBL/GenBank/DDBJ whole genome shotgun (WGS) entry which is preliminary data.</text>
</comment>
<evidence type="ECO:0000313" key="5">
    <source>
        <dbReference type="EMBL" id="GEA51822.1"/>
    </source>
</evidence>
<sequence>MVSNKFKLGKNSKELFISQDNAPLFASQKIRMAGVTHVCDEYLCSRKSPDHHTLLFTLSGNATVESEGQIISLTASSMVLLKHDVDFVYYKTDSHWDFVWFILEPTSNWAGMNSLPLSLGKGHYNDNLKYMLHLLTLDVPFETRKILNQDIHRYIQKSIVQFDAPDIEGQLERLFLEVDQQLHFPWTTQVMAKKLHISEPTLHRLCKNIYQQSPKQKVIELRIKRAQFLLLNTHWPLAVIAEQVGYKDGFGLSKMCKKVLGVSPESLRLMAEQ</sequence>
<gene>
    <name evidence="5" type="ORF">VIN01S_26260</name>
</gene>
<evidence type="ECO:0000256" key="3">
    <source>
        <dbReference type="ARBA" id="ARBA00023163"/>
    </source>
</evidence>
<dbReference type="AlphaFoldDB" id="A0A4Y3HZ21"/>
<accession>A0A4Y3HZ21</accession>
<dbReference type="GO" id="GO:0003700">
    <property type="term" value="F:DNA-binding transcription factor activity"/>
    <property type="evidence" value="ECO:0007669"/>
    <property type="project" value="InterPro"/>
</dbReference>
<dbReference type="EMBL" id="BJLF01000013">
    <property type="protein sequence ID" value="GEA51822.1"/>
    <property type="molecule type" value="Genomic_DNA"/>
</dbReference>
<evidence type="ECO:0000256" key="2">
    <source>
        <dbReference type="ARBA" id="ARBA00023125"/>
    </source>
</evidence>
<dbReference type="InterPro" id="IPR018060">
    <property type="entry name" value="HTH_AraC"/>
</dbReference>
<dbReference type="OrthoDB" id="9803764at2"/>
<keyword evidence="2" id="KW-0238">DNA-binding</keyword>
<feature type="domain" description="HTH araC/xylS-type" evidence="4">
    <location>
        <begin position="172"/>
        <end position="270"/>
    </location>
</feature>
<reference evidence="5 6" key="1">
    <citation type="submission" date="2019-06" db="EMBL/GenBank/DDBJ databases">
        <title>Whole genome shotgun sequence of Vibrio inusitatus NBRC 102082.</title>
        <authorList>
            <person name="Hosoyama A."/>
            <person name="Uohara A."/>
            <person name="Ohji S."/>
            <person name="Ichikawa N."/>
        </authorList>
    </citation>
    <scope>NUCLEOTIDE SEQUENCE [LARGE SCALE GENOMIC DNA]</scope>
    <source>
        <strain evidence="5 6">NBRC 102082</strain>
    </source>
</reference>
<proteinExistence type="predicted"/>
<dbReference type="PANTHER" id="PTHR43280">
    <property type="entry name" value="ARAC-FAMILY TRANSCRIPTIONAL REGULATOR"/>
    <property type="match status" value="1"/>
</dbReference>
<dbReference type="SUPFAM" id="SSF46689">
    <property type="entry name" value="Homeodomain-like"/>
    <property type="match status" value="1"/>
</dbReference>